<gene>
    <name evidence="1" type="ORF">AB8Z38_29275</name>
</gene>
<dbReference type="AlphaFoldDB" id="A0AB39XFZ7"/>
<accession>A0AB39XFZ7</accession>
<sequence length="109" mass="11819">MVRDDALKNVGTVVQLRSRGHYFLGVEARDGETFADRGKALFRFGILKAKARALVSSLNPPINLAPLCNAGGFTTKLVQFSAVGSYNQTTSFHHGNTSENQTTMASILF</sequence>
<dbReference type="EMBL" id="CP165734">
    <property type="protein sequence ID" value="XDV56687.1"/>
    <property type="molecule type" value="Genomic_DNA"/>
</dbReference>
<dbReference type="RefSeq" id="WP_369721127.1">
    <property type="nucleotide sequence ID" value="NZ_CP165734.1"/>
</dbReference>
<reference evidence="1" key="1">
    <citation type="submission" date="2024-08" db="EMBL/GenBank/DDBJ databases">
        <authorList>
            <person name="Chaddad Z."/>
            <person name="Lamrabet M."/>
            <person name="Bouhnik O."/>
            <person name="Alami S."/>
            <person name="Wipf D."/>
            <person name="Courty P.E."/>
            <person name="Missbah El Idrissi M."/>
        </authorList>
    </citation>
    <scope>NUCLEOTIDE SEQUENCE</scope>
    <source>
        <strain evidence="1">LLZ17</strain>
    </source>
</reference>
<proteinExistence type="predicted"/>
<name>A0AB39XFZ7_9BRAD</name>
<protein>
    <submittedName>
        <fullName evidence="1">Uncharacterized protein</fullName>
    </submittedName>
</protein>
<evidence type="ECO:0000313" key="1">
    <source>
        <dbReference type="EMBL" id="XDV56687.1"/>
    </source>
</evidence>
<organism evidence="1">
    <name type="scientific">Bradyrhizobium sp. LLZ17</name>
    <dbReference type="NCBI Taxonomy" id="3239388"/>
    <lineage>
        <taxon>Bacteria</taxon>
        <taxon>Pseudomonadati</taxon>
        <taxon>Pseudomonadota</taxon>
        <taxon>Alphaproteobacteria</taxon>
        <taxon>Hyphomicrobiales</taxon>
        <taxon>Nitrobacteraceae</taxon>
        <taxon>Bradyrhizobium</taxon>
    </lineage>
</organism>